<comment type="caution">
    <text evidence="2">The sequence shown here is derived from an EMBL/GenBank/DDBJ whole genome shotgun (WGS) entry which is preliminary data.</text>
</comment>
<feature type="transmembrane region" description="Helical" evidence="1">
    <location>
        <begin position="54"/>
        <end position="73"/>
    </location>
</feature>
<organism evidence="2 3">
    <name type="scientific">Bacteroides caccae</name>
    <dbReference type="NCBI Taxonomy" id="47678"/>
    <lineage>
        <taxon>Bacteria</taxon>
        <taxon>Pseudomonadati</taxon>
        <taxon>Bacteroidota</taxon>
        <taxon>Bacteroidia</taxon>
        <taxon>Bacteroidales</taxon>
        <taxon>Bacteroidaceae</taxon>
        <taxon>Bacteroides</taxon>
    </lineage>
</organism>
<protein>
    <submittedName>
        <fullName evidence="2">Uncharacterized protein</fullName>
    </submittedName>
</protein>
<dbReference type="AlphaFoldDB" id="A0A6L3KUA2"/>
<evidence type="ECO:0000313" key="2">
    <source>
        <dbReference type="EMBL" id="KAA5464125.1"/>
    </source>
</evidence>
<keyword evidence="1" id="KW-0472">Membrane</keyword>
<name>A0A6L3KUA2_9BACE</name>
<evidence type="ECO:0000313" key="3">
    <source>
        <dbReference type="Proteomes" id="UP000475905"/>
    </source>
</evidence>
<feature type="transmembrane region" description="Helical" evidence="1">
    <location>
        <begin position="7"/>
        <end position="29"/>
    </location>
</feature>
<dbReference type="Proteomes" id="UP000475905">
    <property type="component" value="Unassembled WGS sequence"/>
</dbReference>
<dbReference type="RefSeq" id="WP_149935095.1">
    <property type="nucleotide sequence ID" value="NZ_VVYP01000007.1"/>
</dbReference>
<evidence type="ECO:0000256" key="1">
    <source>
        <dbReference type="SAM" id="Phobius"/>
    </source>
</evidence>
<accession>A0A6L3KUA2</accession>
<keyword evidence="1" id="KW-0812">Transmembrane</keyword>
<proteinExistence type="predicted"/>
<sequence length="79" mass="9357">MKKWQKIVGIVGFVVIGICELLLCANTYLDLRYITLDLYWSDEIERLYQRTHSLSIALLLNYIIALFMFICLWRKGGKR</sequence>
<gene>
    <name evidence="2" type="ORF">F2Y36_07715</name>
</gene>
<dbReference type="EMBL" id="VVYP01000007">
    <property type="protein sequence ID" value="KAA5464125.1"/>
    <property type="molecule type" value="Genomic_DNA"/>
</dbReference>
<reference evidence="2 3" key="1">
    <citation type="journal article" date="2019" name="Nat. Med.">
        <title>A library of human gut bacterial isolates paired with longitudinal multiomics data enables mechanistic microbiome research.</title>
        <authorList>
            <person name="Poyet M."/>
            <person name="Groussin M."/>
            <person name="Gibbons S.M."/>
            <person name="Avila-Pacheco J."/>
            <person name="Jiang X."/>
            <person name="Kearney S.M."/>
            <person name="Perrotta A.R."/>
            <person name="Berdy B."/>
            <person name="Zhao S."/>
            <person name="Lieberman T.D."/>
            <person name="Swanson P.K."/>
            <person name="Smith M."/>
            <person name="Roesemann S."/>
            <person name="Alexander J.E."/>
            <person name="Rich S.A."/>
            <person name="Livny J."/>
            <person name="Vlamakis H."/>
            <person name="Clish C."/>
            <person name="Bullock K."/>
            <person name="Deik A."/>
            <person name="Scott J."/>
            <person name="Pierce K.A."/>
            <person name="Xavier R.J."/>
            <person name="Alm E.J."/>
        </authorList>
    </citation>
    <scope>NUCLEOTIDE SEQUENCE [LARGE SCALE GENOMIC DNA]</scope>
    <source>
        <strain evidence="2 3">BIOML-A31</strain>
    </source>
</reference>
<keyword evidence="1" id="KW-1133">Transmembrane helix</keyword>